<dbReference type="CDD" id="cd00156">
    <property type="entry name" value="REC"/>
    <property type="match status" value="1"/>
</dbReference>
<dbReference type="SUPFAM" id="SSF52172">
    <property type="entry name" value="CheY-like"/>
    <property type="match status" value="1"/>
</dbReference>
<organism evidence="6 7">
    <name type="scientific">Paraburkholderia tropica</name>
    <dbReference type="NCBI Taxonomy" id="92647"/>
    <lineage>
        <taxon>Bacteria</taxon>
        <taxon>Pseudomonadati</taxon>
        <taxon>Pseudomonadota</taxon>
        <taxon>Betaproteobacteria</taxon>
        <taxon>Burkholderiales</taxon>
        <taxon>Burkholderiaceae</taxon>
        <taxon>Paraburkholderia</taxon>
    </lineage>
</organism>
<evidence type="ECO:0000256" key="1">
    <source>
        <dbReference type="ARBA" id="ARBA00022553"/>
    </source>
</evidence>
<dbReference type="Proteomes" id="UP000183529">
    <property type="component" value="Unassembled WGS sequence"/>
</dbReference>
<dbReference type="EMBL" id="FNZM01000004">
    <property type="protein sequence ID" value="SEJ38000.1"/>
    <property type="molecule type" value="Genomic_DNA"/>
</dbReference>
<dbReference type="PANTHER" id="PTHR44591">
    <property type="entry name" value="STRESS RESPONSE REGULATOR PROTEIN 1"/>
    <property type="match status" value="1"/>
</dbReference>
<evidence type="ECO:0000256" key="2">
    <source>
        <dbReference type="PROSITE-ProRule" id="PRU00169"/>
    </source>
</evidence>
<evidence type="ECO:0000313" key="8">
    <source>
        <dbReference type="Proteomes" id="UP000247515"/>
    </source>
</evidence>
<dbReference type="AlphaFoldDB" id="A0AAQ1GDU0"/>
<evidence type="ECO:0000313" key="5">
    <source>
        <dbReference type="EMBL" id="PXX18689.1"/>
    </source>
</evidence>
<feature type="modified residue" description="4-aspartylphosphate" evidence="2">
    <location>
        <position position="114"/>
    </location>
</feature>
<reference evidence="5 8" key="2">
    <citation type="submission" date="2018-05" db="EMBL/GenBank/DDBJ databases">
        <title>Genomic Encyclopedia of Type Strains, Phase IV (KMG-V): Genome sequencing to study the core and pangenomes of soil and plant-associated prokaryotes.</title>
        <authorList>
            <person name="Whitman W."/>
        </authorList>
    </citation>
    <scope>NUCLEOTIDE SEQUENCE [LARGE SCALE GENOMIC DNA]</scope>
    <source>
        <strain evidence="5 8">SIr-6563</strain>
    </source>
</reference>
<gene>
    <name evidence="5" type="ORF">C7400_104199</name>
    <name evidence="6" type="ORF">SAMN05216550_104230</name>
</gene>
<feature type="compositionally biased region" description="Polar residues" evidence="3">
    <location>
        <begin position="1"/>
        <end position="14"/>
    </location>
</feature>
<accession>A0AAQ1GDU0</accession>
<protein>
    <submittedName>
        <fullName evidence="6">Response regulator receiver domain-containing protein</fullName>
    </submittedName>
</protein>
<proteinExistence type="predicted"/>
<feature type="domain" description="Response regulatory" evidence="4">
    <location>
        <begin position="65"/>
        <end position="176"/>
    </location>
</feature>
<sequence length="178" mass="18762">MRGQTTTPSSQPGTNLAGPAGRAGQSPATGRPEQGRSHGNNKGVRDVRTADAVAARSTGKRRMATVLLVDDDSNALDALKELVGQEGYRVRTAADGSDALKSALADPPDVVISDCMMPRMDGLELMRAMRRNHKLAAVPLVLVSALVTPPADADVVGFLRKPFAVSQLLDILRRVASP</sequence>
<evidence type="ECO:0000313" key="7">
    <source>
        <dbReference type="Proteomes" id="UP000183529"/>
    </source>
</evidence>
<reference evidence="6 7" key="1">
    <citation type="submission" date="2016-10" db="EMBL/GenBank/DDBJ databases">
        <authorList>
            <person name="Varghese N."/>
            <person name="Submissions S."/>
        </authorList>
    </citation>
    <scope>NUCLEOTIDE SEQUENCE [LARGE SCALE GENOMIC DNA]</scope>
    <source>
        <strain evidence="6 7">LMG 22274</strain>
    </source>
</reference>
<evidence type="ECO:0000313" key="6">
    <source>
        <dbReference type="EMBL" id="SEJ38000.1"/>
    </source>
</evidence>
<evidence type="ECO:0000256" key="3">
    <source>
        <dbReference type="SAM" id="MobiDB-lite"/>
    </source>
</evidence>
<dbReference type="PROSITE" id="PS50110">
    <property type="entry name" value="RESPONSE_REGULATORY"/>
    <property type="match status" value="1"/>
</dbReference>
<comment type="caution">
    <text evidence="6">The sequence shown here is derived from an EMBL/GenBank/DDBJ whole genome shotgun (WGS) entry which is preliminary data.</text>
</comment>
<dbReference type="InterPro" id="IPR001789">
    <property type="entry name" value="Sig_transdc_resp-reg_receiver"/>
</dbReference>
<dbReference type="Proteomes" id="UP000247515">
    <property type="component" value="Unassembled WGS sequence"/>
</dbReference>
<keyword evidence="8" id="KW-1185">Reference proteome</keyword>
<dbReference type="PANTHER" id="PTHR44591:SF3">
    <property type="entry name" value="RESPONSE REGULATORY DOMAIN-CONTAINING PROTEIN"/>
    <property type="match status" value="1"/>
</dbReference>
<dbReference type="InterPro" id="IPR011006">
    <property type="entry name" value="CheY-like_superfamily"/>
</dbReference>
<feature type="region of interest" description="Disordered" evidence="3">
    <location>
        <begin position="1"/>
        <end position="56"/>
    </location>
</feature>
<dbReference type="Pfam" id="PF00072">
    <property type="entry name" value="Response_reg"/>
    <property type="match status" value="1"/>
</dbReference>
<name>A0AAQ1GDU0_9BURK</name>
<evidence type="ECO:0000259" key="4">
    <source>
        <dbReference type="PROSITE" id="PS50110"/>
    </source>
</evidence>
<dbReference type="SMART" id="SM00448">
    <property type="entry name" value="REC"/>
    <property type="match status" value="1"/>
</dbReference>
<keyword evidence="1 2" id="KW-0597">Phosphoprotein</keyword>
<dbReference type="EMBL" id="QJJV01000004">
    <property type="protein sequence ID" value="PXX18689.1"/>
    <property type="molecule type" value="Genomic_DNA"/>
</dbReference>
<dbReference type="InterPro" id="IPR050595">
    <property type="entry name" value="Bact_response_regulator"/>
</dbReference>
<dbReference type="Gene3D" id="3.40.50.2300">
    <property type="match status" value="1"/>
</dbReference>
<dbReference type="GO" id="GO:0000160">
    <property type="term" value="P:phosphorelay signal transduction system"/>
    <property type="evidence" value="ECO:0007669"/>
    <property type="project" value="InterPro"/>
</dbReference>